<proteinExistence type="inferred from homology"/>
<dbReference type="InterPro" id="IPR015421">
    <property type="entry name" value="PyrdxlP-dep_Trfase_major"/>
</dbReference>
<dbReference type="PANTHER" id="PTHR11808:SF15">
    <property type="entry name" value="CYSTATHIONINE GAMMA-LYASE"/>
    <property type="match status" value="1"/>
</dbReference>
<dbReference type="InterPro" id="IPR015422">
    <property type="entry name" value="PyrdxlP-dep_Trfase_small"/>
</dbReference>
<dbReference type="CDD" id="cd00614">
    <property type="entry name" value="CGS_like"/>
    <property type="match status" value="1"/>
</dbReference>
<dbReference type="GO" id="GO:0019343">
    <property type="term" value="P:cysteine biosynthetic process via cystathionine"/>
    <property type="evidence" value="ECO:0007669"/>
    <property type="project" value="TreeGrafter"/>
</dbReference>
<gene>
    <name evidence="6" type="primary">metC</name>
    <name evidence="6" type="ORF">caldi_03410</name>
</gene>
<evidence type="ECO:0000256" key="3">
    <source>
        <dbReference type="ARBA" id="ARBA00022898"/>
    </source>
</evidence>
<name>A0AA35G5E5_9FIRM</name>
<reference evidence="6" key="1">
    <citation type="submission" date="2022-03" db="EMBL/GenBank/DDBJ databases">
        <title>Complete genome sequence of Caldinitratiruptor microaerophilus.</title>
        <authorList>
            <person name="Mukaiyama R."/>
            <person name="Nishiyama T."/>
            <person name="Ueda K."/>
        </authorList>
    </citation>
    <scope>NUCLEOTIDE SEQUENCE</scope>
    <source>
        <strain evidence="6">JCM 16183</strain>
    </source>
</reference>
<protein>
    <submittedName>
        <fullName evidence="6">Cystathionine gamma-synthase</fullName>
    </submittedName>
</protein>
<evidence type="ECO:0000313" key="7">
    <source>
        <dbReference type="Proteomes" id="UP001163687"/>
    </source>
</evidence>
<feature type="modified residue" description="N6-(pyridoxal phosphate)lysine" evidence="4">
    <location>
        <position position="195"/>
    </location>
</feature>
<accession>A0AA35G5E5</accession>
<dbReference type="AlphaFoldDB" id="A0AA35G5E5"/>
<dbReference type="Gene3D" id="3.90.1150.10">
    <property type="entry name" value="Aspartate Aminotransferase, domain 1"/>
    <property type="match status" value="1"/>
</dbReference>
<evidence type="ECO:0000313" key="6">
    <source>
        <dbReference type="EMBL" id="BDG59251.1"/>
    </source>
</evidence>
<dbReference type="FunFam" id="3.90.1150.10:FF:000008">
    <property type="entry name" value="Cystathionine gamma-synthase"/>
    <property type="match status" value="1"/>
</dbReference>
<dbReference type="SUPFAM" id="SSF53383">
    <property type="entry name" value="PLP-dependent transferases"/>
    <property type="match status" value="1"/>
</dbReference>
<organism evidence="6 7">
    <name type="scientific">Caldinitratiruptor microaerophilus</name>
    <dbReference type="NCBI Taxonomy" id="671077"/>
    <lineage>
        <taxon>Bacteria</taxon>
        <taxon>Bacillati</taxon>
        <taxon>Bacillota</taxon>
        <taxon>Clostridia</taxon>
        <taxon>Eubacteriales</taxon>
        <taxon>Symbiobacteriaceae</taxon>
        <taxon>Caldinitratiruptor</taxon>
    </lineage>
</organism>
<dbReference type="InterPro" id="IPR015424">
    <property type="entry name" value="PyrdxlP-dep_Trfase"/>
</dbReference>
<dbReference type="GO" id="GO:0005737">
    <property type="term" value="C:cytoplasm"/>
    <property type="evidence" value="ECO:0007669"/>
    <property type="project" value="TreeGrafter"/>
</dbReference>
<dbReference type="PANTHER" id="PTHR11808">
    <property type="entry name" value="TRANS-SULFURATION ENZYME FAMILY MEMBER"/>
    <property type="match status" value="1"/>
</dbReference>
<dbReference type="PROSITE" id="PS00868">
    <property type="entry name" value="CYS_MET_METAB_PP"/>
    <property type="match status" value="1"/>
</dbReference>
<dbReference type="InterPro" id="IPR054542">
    <property type="entry name" value="Cys_met_metab_PP"/>
</dbReference>
<dbReference type="Pfam" id="PF01053">
    <property type="entry name" value="Cys_Met_Meta_PP"/>
    <property type="match status" value="1"/>
</dbReference>
<evidence type="ECO:0000256" key="1">
    <source>
        <dbReference type="ARBA" id="ARBA00001933"/>
    </source>
</evidence>
<dbReference type="Proteomes" id="UP001163687">
    <property type="component" value="Chromosome"/>
</dbReference>
<evidence type="ECO:0000256" key="4">
    <source>
        <dbReference type="PIRSR" id="PIRSR001434-2"/>
    </source>
</evidence>
<evidence type="ECO:0000256" key="5">
    <source>
        <dbReference type="RuleBase" id="RU362118"/>
    </source>
</evidence>
<evidence type="ECO:0000256" key="2">
    <source>
        <dbReference type="ARBA" id="ARBA00009077"/>
    </source>
</evidence>
<sequence length="379" mass="40786">MRFATRCIHGGPGPDPLTGAVNVPVYLTSTYRQEAIGRHKGYEYSRTGNPTRAALEQLIAGLEGGSRGLAFGSGLAALTTILLLFQAGDHLILGDDVYGGTFRLQDKVFRRFGLEATRVDTTRPEAVAAAFTPRTRAVLVESPTNPLLKISDLRALAELAHARDALLIVDNTFMTPYFQRPLELGADVVWHSATKYLGGHSDVVLGLVVARDPALGERLAFLQNAAGAVPGPLDCYLVIRGIATLPLRMQAHEAGARRVASYLAAHPRVRRVYYPGLPDHPGREVHERQATGYGGMIAFDVGSARAAERVVERVRLFYLAESLGGVESLIEVPSRMTHGSLPAEVREALGITDGLIRLSVGVEDPEDLVADLDQALAGI</sequence>
<keyword evidence="7" id="KW-1185">Reference proteome</keyword>
<dbReference type="GO" id="GO:0003962">
    <property type="term" value="F:cystathionine gamma-synthase activity"/>
    <property type="evidence" value="ECO:0007669"/>
    <property type="project" value="TreeGrafter"/>
</dbReference>
<dbReference type="GO" id="GO:0004123">
    <property type="term" value="F:cystathionine gamma-lyase activity"/>
    <property type="evidence" value="ECO:0007669"/>
    <property type="project" value="TreeGrafter"/>
</dbReference>
<dbReference type="InterPro" id="IPR000277">
    <property type="entry name" value="Cys/Met-Metab_PyrdxlP-dep_enz"/>
</dbReference>
<comment type="cofactor">
    <cofactor evidence="1 5">
        <name>pyridoxal 5'-phosphate</name>
        <dbReference type="ChEBI" id="CHEBI:597326"/>
    </cofactor>
</comment>
<dbReference type="KEGG" id="cmic:caldi_03410"/>
<dbReference type="EMBL" id="AP025628">
    <property type="protein sequence ID" value="BDG59251.1"/>
    <property type="molecule type" value="Genomic_DNA"/>
</dbReference>
<keyword evidence="3 4" id="KW-0663">Pyridoxal phosphate</keyword>
<dbReference type="Gene3D" id="3.40.640.10">
    <property type="entry name" value="Type I PLP-dependent aspartate aminotransferase-like (Major domain)"/>
    <property type="match status" value="1"/>
</dbReference>
<dbReference type="GO" id="GO:0030170">
    <property type="term" value="F:pyridoxal phosphate binding"/>
    <property type="evidence" value="ECO:0007669"/>
    <property type="project" value="InterPro"/>
</dbReference>
<dbReference type="PIRSF" id="PIRSF001434">
    <property type="entry name" value="CGS"/>
    <property type="match status" value="1"/>
</dbReference>
<dbReference type="RefSeq" id="WP_264843372.1">
    <property type="nucleotide sequence ID" value="NZ_AP025628.1"/>
</dbReference>
<comment type="similarity">
    <text evidence="2 5">Belongs to the trans-sulfuration enzymes family.</text>
</comment>
<dbReference type="GO" id="GO:0019346">
    <property type="term" value="P:transsulfuration"/>
    <property type="evidence" value="ECO:0007669"/>
    <property type="project" value="InterPro"/>
</dbReference>
<dbReference type="FunFam" id="3.40.640.10:FF:000009">
    <property type="entry name" value="Cystathionine gamma-synthase homolog"/>
    <property type="match status" value="1"/>
</dbReference>